<accession>A0A1H3SUT3</accession>
<dbReference type="CDD" id="cd05829">
    <property type="entry name" value="Sortase_F"/>
    <property type="match status" value="1"/>
</dbReference>
<dbReference type="Proteomes" id="UP000242415">
    <property type="component" value="Unassembled WGS sequence"/>
</dbReference>
<sequence length="375" mass="40172">MAGSEPPERPAPPWWARMAEPDPPAPEPEPDDAERTTDVSGAEPAARHWLVAAANQAALAGTTAHVPAAPTRTYGTPTGPVPPAARHRAVRRRARKERARRGLLGHALGARSPRHARPGPTGGRERTVISEGVTARGCAAVVARARATVRPGGRPPDEPRRPVATAVPARFRRIPVGPFAVLIVLVGVFATGLGLQHLTGSNTNFLSGGYRQPPRKVAALQPSQPTTIAIPDLELRAPVHSVGLTPDGAIEVPALERHHEAAWFNQSPTPGEMGPSVILGHVDSRDGPSVFYNLRRLQPGARIEVNRQDRSRAVFRVESVERFNKRALPNDRVYGDFSAANLRLITCGGQWVGGETGYADNVIVFASLVSTARDR</sequence>
<proteinExistence type="predicted"/>
<feature type="region of interest" description="Disordered" evidence="2">
    <location>
        <begin position="1"/>
        <end position="45"/>
    </location>
</feature>
<name>A0A1H3SUT3_9ACTN</name>
<dbReference type="STRING" id="405436.SAMN05444365_11443"/>
<dbReference type="Gene3D" id="2.40.260.10">
    <property type="entry name" value="Sortase"/>
    <property type="match status" value="1"/>
</dbReference>
<dbReference type="GO" id="GO:0016787">
    <property type="term" value="F:hydrolase activity"/>
    <property type="evidence" value="ECO:0007669"/>
    <property type="project" value="UniProtKB-KW"/>
</dbReference>
<evidence type="ECO:0000313" key="3">
    <source>
        <dbReference type="EMBL" id="SDZ41510.1"/>
    </source>
</evidence>
<dbReference type="InterPro" id="IPR005754">
    <property type="entry name" value="Sortase"/>
</dbReference>
<dbReference type="Pfam" id="PF04203">
    <property type="entry name" value="Sortase"/>
    <property type="match status" value="1"/>
</dbReference>
<protein>
    <submittedName>
        <fullName evidence="3">Sortase family protein</fullName>
    </submittedName>
</protein>
<evidence type="ECO:0000256" key="1">
    <source>
        <dbReference type="ARBA" id="ARBA00022801"/>
    </source>
</evidence>
<dbReference type="InterPro" id="IPR023365">
    <property type="entry name" value="Sortase_dom-sf"/>
</dbReference>
<feature type="region of interest" description="Disordered" evidence="2">
    <location>
        <begin position="68"/>
        <end position="87"/>
    </location>
</feature>
<reference evidence="4" key="1">
    <citation type="submission" date="2016-10" db="EMBL/GenBank/DDBJ databases">
        <authorList>
            <person name="Varghese N."/>
            <person name="Submissions S."/>
        </authorList>
    </citation>
    <scope>NUCLEOTIDE SEQUENCE [LARGE SCALE GENOMIC DNA]</scope>
    <source>
        <strain evidence="4">DSM 45245</strain>
    </source>
</reference>
<keyword evidence="4" id="KW-1185">Reference proteome</keyword>
<dbReference type="EMBL" id="FNPH01000014">
    <property type="protein sequence ID" value="SDZ41510.1"/>
    <property type="molecule type" value="Genomic_DNA"/>
</dbReference>
<dbReference type="NCBIfam" id="NF033748">
    <property type="entry name" value="class_F_sortase"/>
    <property type="match status" value="1"/>
</dbReference>
<dbReference type="AlphaFoldDB" id="A0A1H3SUT3"/>
<keyword evidence="1" id="KW-0378">Hydrolase</keyword>
<gene>
    <name evidence="3" type="ORF">SAMN05444365_11443</name>
</gene>
<organism evidence="3 4">
    <name type="scientific">Micromonospora pattaloongensis</name>
    <dbReference type="NCBI Taxonomy" id="405436"/>
    <lineage>
        <taxon>Bacteria</taxon>
        <taxon>Bacillati</taxon>
        <taxon>Actinomycetota</taxon>
        <taxon>Actinomycetes</taxon>
        <taxon>Micromonosporales</taxon>
        <taxon>Micromonosporaceae</taxon>
        <taxon>Micromonospora</taxon>
    </lineage>
</organism>
<dbReference type="InterPro" id="IPR042001">
    <property type="entry name" value="Sortase_F"/>
</dbReference>
<dbReference type="SUPFAM" id="SSF63817">
    <property type="entry name" value="Sortase"/>
    <property type="match status" value="1"/>
</dbReference>
<evidence type="ECO:0000313" key="4">
    <source>
        <dbReference type="Proteomes" id="UP000242415"/>
    </source>
</evidence>
<evidence type="ECO:0000256" key="2">
    <source>
        <dbReference type="SAM" id="MobiDB-lite"/>
    </source>
</evidence>